<comment type="caution">
    <text evidence="4">The sequence shown here is derived from an EMBL/GenBank/DDBJ whole genome shotgun (WGS) entry which is preliminary data.</text>
</comment>
<sequence>MTREPRVRIPDAELSWRFSRSSGPGGQHVNTSDTRVELIWSLATTAALSPEQRERATEALRGRLVDGRLTIVSSQYRSQLRNRDAARVRLEELVARAIVPPRPRRATKPSRGAQARRLDEKKRRSEVKRRRSGGDWD</sequence>
<gene>
    <name evidence="4" type="primary">arfB</name>
    <name evidence="4" type="ORF">GCM10009710_31260</name>
</gene>
<dbReference type="PANTHER" id="PTHR47814">
    <property type="entry name" value="PEPTIDYL-TRNA HYDROLASE ARFB"/>
    <property type="match status" value="1"/>
</dbReference>
<evidence type="ECO:0000259" key="3">
    <source>
        <dbReference type="Pfam" id="PF00472"/>
    </source>
</evidence>
<evidence type="ECO:0000256" key="2">
    <source>
        <dbReference type="SAM" id="MobiDB-lite"/>
    </source>
</evidence>
<proteinExistence type="inferred from homology"/>
<reference evidence="5" key="1">
    <citation type="journal article" date="2019" name="Int. J. Syst. Evol. Microbiol.">
        <title>The Global Catalogue of Microorganisms (GCM) 10K type strain sequencing project: providing services to taxonomists for standard genome sequencing and annotation.</title>
        <authorList>
            <consortium name="The Broad Institute Genomics Platform"/>
            <consortium name="The Broad Institute Genome Sequencing Center for Infectious Disease"/>
            <person name="Wu L."/>
            <person name="Ma J."/>
        </authorList>
    </citation>
    <scope>NUCLEOTIDE SEQUENCE [LARGE SCALE GENOMIC DNA]</scope>
    <source>
        <strain evidence="5">JCM 13518</strain>
    </source>
</reference>
<keyword evidence="5" id="KW-1185">Reference proteome</keyword>
<dbReference type="EMBL" id="BAAAME010000005">
    <property type="protein sequence ID" value="GAA1748957.1"/>
    <property type="molecule type" value="Genomic_DNA"/>
</dbReference>
<dbReference type="SUPFAM" id="SSF75620">
    <property type="entry name" value="Release factor"/>
    <property type="match status" value="1"/>
</dbReference>
<accession>A0ABP4W7Z0</accession>
<dbReference type="NCBIfam" id="NF006718">
    <property type="entry name" value="PRK09256.1"/>
    <property type="match status" value="1"/>
</dbReference>
<dbReference type="InterPro" id="IPR045853">
    <property type="entry name" value="Pep_chain_release_fac_I_sf"/>
</dbReference>
<dbReference type="Proteomes" id="UP001501057">
    <property type="component" value="Unassembled WGS sequence"/>
</dbReference>
<protein>
    <submittedName>
        <fullName evidence="4">Alternative ribosome rescue aminoacyl-tRNA hydrolase ArfB</fullName>
    </submittedName>
</protein>
<comment type="similarity">
    <text evidence="1">Belongs to the prokaryotic/mitochondrial release factor family.</text>
</comment>
<evidence type="ECO:0000313" key="5">
    <source>
        <dbReference type="Proteomes" id="UP001501057"/>
    </source>
</evidence>
<evidence type="ECO:0000313" key="4">
    <source>
        <dbReference type="EMBL" id="GAA1748957.1"/>
    </source>
</evidence>
<evidence type="ECO:0000256" key="1">
    <source>
        <dbReference type="ARBA" id="ARBA00010835"/>
    </source>
</evidence>
<keyword evidence="4" id="KW-0378">Hydrolase</keyword>
<dbReference type="GO" id="GO:0016787">
    <property type="term" value="F:hydrolase activity"/>
    <property type="evidence" value="ECO:0007669"/>
    <property type="project" value="UniProtKB-KW"/>
</dbReference>
<dbReference type="Pfam" id="PF00472">
    <property type="entry name" value="RF-1"/>
    <property type="match status" value="1"/>
</dbReference>
<feature type="region of interest" description="Disordered" evidence="2">
    <location>
        <begin position="100"/>
        <end position="137"/>
    </location>
</feature>
<dbReference type="RefSeq" id="WP_344203259.1">
    <property type="nucleotide sequence ID" value="NZ_BAAAME010000005.1"/>
</dbReference>
<dbReference type="Gene3D" id="3.30.160.20">
    <property type="match status" value="1"/>
</dbReference>
<feature type="domain" description="Prokaryotic-type class I peptide chain release factors" evidence="3">
    <location>
        <begin position="6"/>
        <end position="131"/>
    </location>
</feature>
<dbReference type="InterPro" id="IPR000352">
    <property type="entry name" value="Pep_chain_release_fac_I"/>
</dbReference>
<name>A0ABP4W7Z0_9ACTN</name>
<dbReference type="PANTHER" id="PTHR47814:SF1">
    <property type="entry name" value="PEPTIDYL-TRNA HYDROLASE ARFB"/>
    <property type="match status" value="1"/>
</dbReference>
<organism evidence="4 5">
    <name type="scientific">Aeromicrobium alkaliterrae</name>
    <dbReference type="NCBI Taxonomy" id="302168"/>
    <lineage>
        <taxon>Bacteria</taxon>
        <taxon>Bacillati</taxon>
        <taxon>Actinomycetota</taxon>
        <taxon>Actinomycetes</taxon>
        <taxon>Propionibacteriales</taxon>
        <taxon>Nocardioidaceae</taxon>
        <taxon>Aeromicrobium</taxon>
    </lineage>
</organism>